<keyword evidence="6" id="KW-1185">Reference proteome</keyword>
<proteinExistence type="predicted"/>
<keyword evidence="1" id="KW-0645">Protease</keyword>
<sequence>MKKTLSIILIIVGIILILTPFLTEQIIKYHNKSASLDEITEKNMSENNKKEADFDFSSVEDVNIKAVINGTMNYNKDLVIGVLIVPDLGIELPIFKGLTDANLISGAATMKPEQSMGKGNYPLAGHNMKNKNLLFGSLMDIKIGTKVIISDKNYIYEYKIYDTIVVPDNAMDMLDDYKSEEKGKPIISLMTCYHSSKTGKRFFALGELVDKYPFNDKYITN</sequence>
<dbReference type="InterPro" id="IPR023365">
    <property type="entry name" value="Sortase_dom-sf"/>
</dbReference>
<dbReference type="InterPro" id="IPR042007">
    <property type="entry name" value="Sortase_A"/>
</dbReference>
<dbReference type="Pfam" id="PF04203">
    <property type="entry name" value="Sortase"/>
    <property type="match status" value="1"/>
</dbReference>
<comment type="caution">
    <text evidence="5">The sequence shown here is derived from an EMBL/GenBank/DDBJ whole genome shotgun (WGS) entry which is preliminary data.</text>
</comment>
<evidence type="ECO:0000256" key="3">
    <source>
        <dbReference type="ARBA" id="ARBA00022807"/>
    </source>
</evidence>
<evidence type="ECO:0000256" key="2">
    <source>
        <dbReference type="ARBA" id="ARBA00022801"/>
    </source>
</evidence>
<protein>
    <submittedName>
        <fullName evidence="5">Class A sortase</fullName>
    </submittedName>
</protein>
<organism evidence="5 6">
    <name type="scientific">Anaerosalibacter massiliensis</name>
    <dbReference type="NCBI Taxonomy" id="1347392"/>
    <lineage>
        <taxon>Bacteria</taxon>
        <taxon>Bacillati</taxon>
        <taxon>Bacillota</taxon>
        <taxon>Tissierellia</taxon>
        <taxon>Tissierellales</taxon>
        <taxon>Sporanaerobacteraceae</taxon>
        <taxon>Anaerosalibacter</taxon>
    </lineage>
</organism>
<dbReference type="CDD" id="cd06165">
    <property type="entry name" value="Sortase_A"/>
    <property type="match status" value="1"/>
</dbReference>
<dbReference type="OrthoDB" id="1648028at2"/>
<feature type="active site" description="Proton donor/acceptor" evidence="4">
    <location>
        <position position="126"/>
    </location>
</feature>
<evidence type="ECO:0000313" key="5">
    <source>
        <dbReference type="EMBL" id="MCR2045528.1"/>
    </source>
</evidence>
<dbReference type="RefSeq" id="WP_050069770.1">
    <property type="nucleotide sequence ID" value="NZ_CABKTM010000029.1"/>
</dbReference>
<keyword evidence="2" id="KW-0378">Hydrolase</keyword>
<dbReference type="NCBIfam" id="TIGR01076">
    <property type="entry name" value="sortase_fam"/>
    <property type="match status" value="1"/>
</dbReference>
<feature type="active site" description="Acyl-thioester intermediate" evidence="4">
    <location>
        <position position="192"/>
    </location>
</feature>
<accession>A0A9X2MK56</accession>
<evidence type="ECO:0000313" key="6">
    <source>
        <dbReference type="Proteomes" id="UP001142078"/>
    </source>
</evidence>
<reference evidence="5" key="1">
    <citation type="submission" date="2022-07" db="EMBL/GenBank/DDBJ databases">
        <title>Enhanced cultured diversity of the mouse gut microbiota enables custom-made synthetic communities.</title>
        <authorList>
            <person name="Afrizal A."/>
        </authorList>
    </citation>
    <scope>NUCLEOTIDE SEQUENCE</scope>
    <source>
        <strain evidence="5">DSM 29482</strain>
    </source>
</reference>
<dbReference type="Proteomes" id="UP001142078">
    <property type="component" value="Unassembled WGS sequence"/>
</dbReference>
<dbReference type="GO" id="GO:0006508">
    <property type="term" value="P:proteolysis"/>
    <property type="evidence" value="ECO:0007669"/>
    <property type="project" value="UniProtKB-KW"/>
</dbReference>
<dbReference type="EMBL" id="JANJZL010000020">
    <property type="protein sequence ID" value="MCR2045528.1"/>
    <property type="molecule type" value="Genomic_DNA"/>
</dbReference>
<evidence type="ECO:0000256" key="1">
    <source>
        <dbReference type="ARBA" id="ARBA00022670"/>
    </source>
</evidence>
<gene>
    <name evidence="5" type="ORF">NSA23_15610</name>
</gene>
<dbReference type="GO" id="GO:0008234">
    <property type="term" value="F:cysteine-type peptidase activity"/>
    <property type="evidence" value="ECO:0007669"/>
    <property type="project" value="UniProtKB-KW"/>
</dbReference>
<evidence type="ECO:0000256" key="4">
    <source>
        <dbReference type="PIRSR" id="PIRSR605754-1"/>
    </source>
</evidence>
<dbReference type="InterPro" id="IPR005754">
    <property type="entry name" value="Sortase"/>
</dbReference>
<dbReference type="SUPFAM" id="SSF63817">
    <property type="entry name" value="Sortase"/>
    <property type="match status" value="1"/>
</dbReference>
<dbReference type="Gene3D" id="2.40.260.10">
    <property type="entry name" value="Sortase"/>
    <property type="match status" value="1"/>
</dbReference>
<dbReference type="AlphaFoldDB" id="A0A9X2MK56"/>
<keyword evidence="3" id="KW-0788">Thiol protease</keyword>
<name>A0A9X2MK56_9FIRM</name>